<reference evidence="2 3" key="1">
    <citation type="journal article" date="2014" name="Genome Announc.">
        <title>Draft Genome Sequences of Three Alkaliphilic Bacillus Strains, Bacillus wakoensis JCM 9140T, Bacillus akibai JCM 9157T, and Bacillus hemicellulosilyticus JCM 9152T.</title>
        <authorList>
            <person name="Yuki M."/>
            <person name="Oshima K."/>
            <person name="Suda W."/>
            <person name="Oshida Y."/>
            <person name="Kitamura K."/>
            <person name="Iida T."/>
            <person name="Hattori M."/>
            <person name="Ohkuma M."/>
        </authorList>
    </citation>
    <scope>NUCLEOTIDE SEQUENCE [LARGE SCALE GENOMIC DNA]</scope>
    <source>
        <strain evidence="2 3">JCM 9157</strain>
    </source>
</reference>
<name>W4R2C0_HALA3</name>
<accession>W4R2C0</accession>
<feature type="signal peptide" evidence="1">
    <location>
        <begin position="1"/>
        <end position="21"/>
    </location>
</feature>
<organism evidence="2 3">
    <name type="scientific">Halalkalibacter akibai (strain ATCC 43226 / DSM 21942 / CIP 109018 / JCM 9157 / 1139)</name>
    <name type="common">Bacillus akibai</name>
    <dbReference type="NCBI Taxonomy" id="1236973"/>
    <lineage>
        <taxon>Bacteria</taxon>
        <taxon>Bacillati</taxon>
        <taxon>Bacillota</taxon>
        <taxon>Bacilli</taxon>
        <taxon>Bacillales</taxon>
        <taxon>Bacillaceae</taxon>
        <taxon>Halalkalibacter</taxon>
    </lineage>
</organism>
<protein>
    <submittedName>
        <fullName evidence="2">Uncharacterized protein</fullName>
    </submittedName>
</protein>
<keyword evidence="1" id="KW-0732">Signal</keyword>
<dbReference type="SUPFAM" id="SSF109998">
    <property type="entry name" value="Triger factor/SurA peptide-binding domain-like"/>
    <property type="match status" value="1"/>
</dbReference>
<evidence type="ECO:0000313" key="2">
    <source>
        <dbReference type="EMBL" id="GAE37699.1"/>
    </source>
</evidence>
<dbReference type="OrthoDB" id="2438315at2"/>
<dbReference type="eggNOG" id="ENOG5032CGB">
    <property type="taxonomic scope" value="Bacteria"/>
</dbReference>
<dbReference type="Proteomes" id="UP000018896">
    <property type="component" value="Unassembled WGS sequence"/>
</dbReference>
<dbReference type="PROSITE" id="PS51257">
    <property type="entry name" value="PROKAR_LIPOPROTEIN"/>
    <property type="match status" value="1"/>
</dbReference>
<dbReference type="RefSeq" id="WP_035668808.1">
    <property type="nucleotide sequence ID" value="NZ_BAUV01000114.1"/>
</dbReference>
<gene>
    <name evidence="2" type="ORF">JCM9157_5018</name>
</gene>
<evidence type="ECO:0000313" key="3">
    <source>
        <dbReference type="Proteomes" id="UP000018896"/>
    </source>
</evidence>
<feature type="chain" id="PRO_5004847275" evidence="1">
    <location>
        <begin position="22"/>
        <end position="178"/>
    </location>
</feature>
<keyword evidence="3" id="KW-1185">Reference proteome</keyword>
<dbReference type="AlphaFoldDB" id="W4R2C0"/>
<evidence type="ECO:0000256" key="1">
    <source>
        <dbReference type="SAM" id="SignalP"/>
    </source>
</evidence>
<proteinExistence type="predicted"/>
<sequence>MKFLLLILVLTVSVACSSDDAEEENYTAAKDEDVVAVVKGKEITLKDIRSLYFVDDQDIPIMVEKFIQEEIMVLEAKSTGIDVTEELESMELLFPLGNTGNEDFFEIQADYLGITVEEYYEEYFKERTERDAYVNHLINERLDLSNYGVDESEEIDKEINDFISSLWDEYEEEIEIIL</sequence>
<dbReference type="EMBL" id="BAUV01000114">
    <property type="protein sequence ID" value="GAE37699.1"/>
    <property type="molecule type" value="Genomic_DNA"/>
</dbReference>
<comment type="caution">
    <text evidence="2">The sequence shown here is derived from an EMBL/GenBank/DDBJ whole genome shotgun (WGS) entry which is preliminary data.</text>
</comment>
<dbReference type="InterPro" id="IPR027304">
    <property type="entry name" value="Trigger_fact/SurA_dom_sf"/>
</dbReference>